<gene>
    <name evidence="2" type="ORF">VP01_153g4</name>
</gene>
<keyword evidence="3" id="KW-1185">Reference proteome</keyword>
<sequence>MKILHLILAFFSLFLSESQNKKREKNQQSETTHHNAKFSTKHSIKQLFFGSFNLLTTYHFLISFTQIFALHFVCSWTNCFRINFVVEHPLGFGQAEVGSDPFQVWHVPYEGWLFATVRLGRVLPNLAGCSNPLDLPYSLKIMYSERRHIETHCKSITHSESIDKMELTKCLTMNFDVLPDGYSVECLLLRFCHLICRFLAKSKVVEEEGDVVFGNVHCKTNSLYLTGENQLKNPCPPEGETLSVAFPWDGKPHENQTDKFARVMLWIFKMSPSFSDKNSPPLLQRRKQGYFPSRFFSISNHDLMSQQNETHGCHCKKNLLNCLQLTCRNSQEASVVTPTILQE</sequence>
<evidence type="ECO:0000256" key="1">
    <source>
        <dbReference type="SAM" id="SignalP"/>
    </source>
</evidence>
<dbReference type="VEuPathDB" id="FungiDB:VP01_153g4"/>
<evidence type="ECO:0000313" key="2">
    <source>
        <dbReference type="EMBL" id="KNZ60537.1"/>
    </source>
</evidence>
<dbReference type="AlphaFoldDB" id="A0A0L6VJ01"/>
<dbReference type="Proteomes" id="UP000037035">
    <property type="component" value="Unassembled WGS sequence"/>
</dbReference>
<organism evidence="2 3">
    <name type="scientific">Puccinia sorghi</name>
    <dbReference type="NCBI Taxonomy" id="27349"/>
    <lineage>
        <taxon>Eukaryota</taxon>
        <taxon>Fungi</taxon>
        <taxon>Dikarya</taxon>
        <taxon>Basidiomycota</taxon>
        <taxon>Pucciniomycotina</taxon>
        <taxon>Pucciniomycetes</taxon>
        <taxon>Pucciniales</taxon>
        <taxon>Pucciniaceae</taxon>
        <taxon>Puccinia</taxon>
    </lineage>
</organism>
<keyword evidence="1" id="KW-0732">Signal</keyword>
<protein>
    <submittedName>
        <fullName evidence="2">Putative signal peptide protein</fullName>
    </submittedName>
</protein>
<accession>A0A0L6VJ01</accession>
<evidence type="ECO:0000313" key="3">
    <source>
        <dbReference type="Proteomes" id="UP000037035"/>
    </source>
</evidence>
<name>A0A0L6VJ01_9BASI</name>
<proteinExistence type="predicted"/>
<comment type="caution">
    <text evidence="2">The sequence shown here is derived from an EMBL/GenBank/DDBJ whole genome shotgun (WGS) entry which is preliminary data.</text>
</comment>
<feature type="chain" id="PRO_5005568100" evidence="1">
    <location>
        <begin position="19"/>
        <end position="343"/>
    </location>
</feature>
<feature type="signal peptide" evidence="1">
    <location>
        <begin position="1"/>
        <end position="18"/>
    </location>
</feature>
<dbReference type="EMBL" id="LAVV01005998">
    <property type="protein sequence ID" value="KNZ60537.1"/>
    <property type="molecule type" value="Genomic_DNA"/>
</dbReference>
<reference evidence="2 3" key="1">
    <citation type="submission" date="2015-08" db="EMBL/GenBank/DDBJ databases">
        <title>Next Generation Sequencing and Analysis of the Genome of Puccinia sorghi L Schw, the Causal Agent of Maize Common Rust.</title>
        <authorList>
            <person name="Rochi L."/>
            <person name="Burguener G."/>
            <person name="Darino M."/>
            <person name="Turjanski A."/>
            <person name="Kreff E."/>
            <person name="Dieguez M.J."/>
            <person name="Sacco F."/>
        </authorList>
    </citation>
    <scope>NUCLEOTIDE SEQUENCE [LARGE SCALE GENOMIC DNA]</scope>
    <source>
        <strain evidence="2 3">RO10H11247</strain>
    </source>
</reference>